<organism evidence="5 6">
    <name type="scientific">Aplosporella prunicola CBS 121167</name>
    <dbReference type="NCBI Taxonomy" id="1176127"/>
    <lineage>
        <taxon>Eukaryota</taxon>
        <taxon>Fungi</taxon>
        <taxon>Dikarya</taxon>
        <taxon>Ascomycota</taxon>
        <taxon>Pezizomycotina</taxon>
        <taxon>Dothideomycetes</taxon>
        <taxon>Dothideomycetes incertae sedis</taxon>
        <taxon>Botryosphaeriales</taxon>
        <taxon>Aplosporellaceae</taxon>
        <taxon>Aplosporella</taxon>
    </lineage>
</organism>
<evidence type="ECO:0000256" key="2">
    <source>
        <dbReference type="ARBA" id="ARBA00023043"/>
    </source>
</evidence>
<feature type="repeat" description="ANK" evidence="3">
    <location>
        <begin position="143"/>
        <end position="175"/>
    </location>
</feature>
<feature type="repeat" description="ANK" evidence="3">
    <location>
        <begin position="39"/>
        <end position="71"/>
    </location>
</feature>
<reference evidence="5" key="1">
    <citation type="journal article" date="2020" name="Stud. Mycol.">
        <title>101 Dothideomycetes genomes: a test case for predicting lifestyles and emergence of pathogens.</title>
        <authorList>
            <person name="Haridas S."/>
            <person name="Albert R."/>
            <person name="Binder M."/>
            <person name="Bloem J."/>
            <person name="Labutti K."/>
            <person name="Salamov A."/>
            <person name="Andreopoulos B."/>
            <person name="Baker S."/>
            <person name="Barry K."/>
            <person name="Bills G."/>
            <person name="Bluhm B."/>
            <person name="Cannon C."/>
            <person name="Castanera R."/>
            <person name="Culley D."/>
            <person name="Daum C."/>
            <person name="Ezra D."/>
            <person name="Gonzalez J."/>
            <person name="Henrissat B."/>
            <person name="Kuo A."/>
            <person name="Liang C."/>
            <person name="Lipzen A."/>
            <person name="Lutzoni F."/>
            <person name="Magnuson J."/>
            <person name="Mondo S."/>
            <person name="Nolan M."/>
            <person name="Ohm R."/>
            <person name="Pangilinan J."/>
            <person name="Park H.-J."/>
            <person name="Ramirez L."/>
            <person name="Alfaro M."/>
            <person name="Sun H."/>
            <person name="Tritt A."/>
            <person name="Yoshinaga Y."/>
            <person name="Zwiers L.-H."/>
            <person name="Turgeon B."/>
            <person name="Goodwin S."/>
            <person name="Spatafora J."/>
            <person name="Crous P."/>
            <person name="Grigoriev I."/>
        </authorList>
    </citation>
    <scope>NUCLEOTIDE SEQUENCE</scope>
    <source>
        <strain evidence="5">CBS 121167</strain>
    </source>
</reference>
<dbReference type="Gene3D" id="1.25.40.20">
    <property type="entry name" value="Ankyrin repeat-containing domain"/>
    <property type="match status" value="1"/>
</dbReference>
<evidence type="ECO:0000256" key="1">
    <source>
        <dbReference type="ARBA" id="ARBA00022737"/>
    </source>
</evidence>
<evidence type="ECO:0000313" key="6">
    <source>
        <dbReference type="Proteomes" id="UP000799438"/>
    </source>
</evidence>
<dbReference type="PROSITE" id="PS50088">
    <property type="entry name" value="ANK_REPEAT"/>
    <property type="match status" value="2"/>
</dbReference>
<keyword evidence="2 3" id="KW-0040">ANK repeat</keyword>
<protein>
    <submittedName>
        <fullName evidence="5">Uncharacterized protein</fullName>
    </submittedName>
</protein>
<dbReference type="OrthoDB" id="823504at2759"/>
<dbReference type="Proteomes" id="UP000799438">
    <property type="component" value="Unassembled WGS sequence"/>
</dbReference>
<evidence type="ECO:0000256" key="3">
    <source>
        <dbReference type="PROSITE-ProRule" id="PRU00023"/>
    </source>
</evidence>
<dbReference type="InterPro" id="IPR002110">
    <property type="entry name" value="Ankyrin_rpt"/>
</dbReference>
<keyword evidence="1" id="KW-0677">Repeat</keyword>
<dbReference type="SUPFAM" id="SSF48403">
    <property type="entry name" value="Ankyrin repeat"/>
    <property type="match status" value="1"/>
</dbReference>
<dbReference type="GeneID" id="54299125"/>
<gene>
    <name evidence="5" type="ORF">K452DRAFT_293858</name>
</gene>
<evidence type="ECO:0000256" key="4">
    <source>
        <dbReference type="SAM" id="MobiDB-lite"/>
    </source>
</evidence>
<dbReference type="InterPro" id="IPR036770">
    <property type="entry name" value="Ankyrin_rpt-contain_sf"/>
</dbReference>
<dbReference type="AlphaFoldDB" id="A0A6A6BTM6"/>
<dbReference type="PANTHER" id="PTHR24166:SF48">
    <property type="entry name" value="PROTEIN VAPYRIN"/>
    <property type="match status" value="1"/>
</dbReference>
<accession>A0A6A6BTM6</accession>
<keyword evidence="6" id="KW-1185">Reference proteome</keyword>
<dbReference type="InterPro" id="IPR050889">
    <property type="entry name" value="Dendritic_Spine_Reg/Scaffold"/>
</dbReference>
<name>A0A6A6BTM6_9PEZI</name>
<dbReference type="PROSITE" id="PS50297">
    <property type="entry name" value="ANK_REP_REGION"/>
    <property type="match status" value="2"/>
</dbReference>
<dbReference type="EMBL" id="ML995474">
    <property type="protein sequence ID" value="KAF2147436.1"/>
    <property type="molecule type" value="Genomic_DNA"/>
</dbReference>
<dbReference type="SMART" id="SM00248">
    <property type="entry name" value="ANK"/>
    <property type="match status" value="4"/>
</dbReference>
<feature type="region of interest" description="Disordered" evidence="4">
    <location>
        <begin position="304"/>
        <end position="353"/>
    </location>
</feature>
<dbReference type="Pfam" id="PF12796">
    <property type="entry name" value="Ank_2"/>
    <property type="match status" value="2"/>
</dbReference>
<sequence length="353" mass="36986">MIDVSVRLRRAVRLNDLLLVQRIVRNNPDVLRNPDFDDQSNTSLHLAARAGFLDIVAFLVDAGHESEGISRNTDHDTPLIMAAKAGRVDVGMLLIARFPRAVPYVNLRGMDALMASAQNGTHNLIPLLTGASYPCSPHARDTNGDTALHHAAAAGELKAARALLLAGASPAAQNAFAWTPLAYARTHAAKLYLEELVGELERRREDAARGRREDAARSSLRAKGSSVRLVTAVDEGVVAGVSPGLGLGLVGAGSGNGNGNAAGGGGSGGGAMLRGIKEEEDGIVEAGMPLPPLRPPPLMVRSAGGVNGGSGGSDWSPVESRRPMTPRGMSTEQRHSREWGYGAYGRARAHSGD</sequence>
<dbReference type="PANTHER" id="PTHR24166">
    <property type="entry name" value="ROLLING PEBBLES, ISOFORM B"/>
    <property type="match status" value="1"/>
</dbReference>
<proteinExistence type="predicted"/>
<dbReference type="RefSeq" id="XP_033403144.1">
    <property type="nucleotide sequence ID" value="XM_033541629.1"/>
</dbReference>
<evidence type="ECO:0000313" key="5">
    <source>
        <dbReference type="EMBL" id="KAF2147436.1"/>
    </source>
</evidence>